<dbReference type="PANTHER" id="PTHR30026:SF20">
    <property type="entry name" value="OUTER MEMBRANE PROTEIN TOLC"/>
    <property type="match status" value="1"/>
</dbReference>
<evidence type="ECO:0000256" key="2">
    <source>
        <dbReference type="ARBA" id="ARBA00007613"/>
    </source>
</evidence>
<evidence type="ECO:0000313" key="11">
    <source>
        <dbReference type="Proteomes" id="UP000076404"/>
    </source>
</evidence>
<dbReference type="EMBL" id="CP011454">
    <property type="protein sequence ID" value="AMW04606.1"/>
    <property type="molecule type" value="Genomic_DNA"/>
</dbReference>
<feature type="signal peptide" evidence="9">
    <location>
        <begin position="1"/>
        <end position="20"/>
    </location>
</feature>
<gene>
    <name evidence="10" type="ORF">GEMMAAP_06605</name>
</gene>
<evidence type="ECO:0000256" key="5">
    <source>
        <dbReference type="ARBA" id="ARBA00022692"/>
    </source>
</evidence>
<reference evidence="10 11" key="1">
    <citation type="journal article" date="2014" name="Proc. Natl. Acad. Sci. U.S.A.">
        <title>Functional type 2 photosynthetic reaction centers found in the rare bacterial phylum Gemmatimonadetes.</title>
        <authorList>
            <person name="Zeng Y."/>
            <person name="Feng F."/>
            <person name="Medova H."/>
            <person name="Dean J."/>
            <person name="Koblizek M."/>
        </authorList>
    </citation>
    <scope>NUCLEOTIDE SEQUENCE [LARGE SCALE GENOMIC DNA]</scope>
    <source>
        <strain evidence="10 11">AP64</strain>
    </source>
</reference>
<dbReference type="Pfam" id="PF02321">
    <property type="entry name" value="OEP"/>
    <property type="match status" value="2"/>
</dbReference>
<evidence type="ECO:0000313" key="10">
    <source>
        <dbReference type="EMBL" id="AMW04606.1"/>
    </source>
</evidence>
<evidence type="ECO:0000256" key="9">
    <source>
        <dbReference type="SAM" id="SignalP"/>
    </source>
</evidence>
<keyword evidence="4" id="KW-1134">Transmembrane beta strand</keyword>
<feature type="coiled-coil region" evidence="8">
    <location>
        <begin position="385"/>
        <end position="437"/>
    </location>
</feature>
<comment type="similarity">
    <text evidence="2">Belongs to the outer membrane factor (OMF) (TC 1.B.17) family.</text>
</comment>
<keyword evidence="8" id="KW-0175">Coiled coil</keyword>
<dbReference type="STRING" id="1379270.GEMMAAP_06605"/>
<dbReference type="AlphaFoldDB" id="A0A143BHT7"/>
<keyword evidence="9" id="KW-0732">Signal</keyword>
<accession>A0A143BHT7</accession>
<dbReference type="Gene3D" id="1.20.1600.10">
    <property type="entry name" value="Outer membrane efflux proteins (OEP)"/>
    <property type="match status" value="1"/>
</dbReference>
<dbReference type="KEGG" id="gph:GEMMAAP_06605"/>
<reference evidence="10 11" key="2">
    <citation type="journal article" date="2016" name="Environ. Microbiol. Rep.">
        <title>Metagenomic evidence for the presence of phototrophic Gemmatimonadetes bacteria in diverse environments.</title>
        <authorList>
            <person name="Zeng Y."/>
            <person name="Baumbach J."/>
            <person name="Barbosa E.G."/>
            <person name="Azevedo V."/>
            <person name="Zhang C."/>
            <person name="Koblizek M."/>
        </authorList>
    </citation>
    <scope>NUCLEOTIDE SEQUENCE [LARGE SCALE GENOMIC DNA]</scope>
    <source>
        <strain evidence="10 11">AP64</strain>
    </source>
</reference>
<evidence type="ECO:0000256" key="3">
    <source>
        <dbReference type="ARBA" id="ARBA00022448"/>
    </source>
</evidence>
<proteinExistence type="inferred from homology"/>
<dbReference type="GO" id="GO:1990281">
    <property type="term" value="C:efflux pump complex"/>
    <property type="evidence" value="ECO:0007669"/>
    <property type="project" value="TreeGrafter"/>
</dbReference>
<evidence type="ECO:0000256" key="8">
    <source>
        <dbReference type="SAM" id="Coils"/>
    </source>
</evidence>
<keyword evidence="11" id="KW-1185">Reference proteome</keyword>
<evidence type="ECO:0008006" key="12">
    <source>
        <dbReference type="Google" id="ProtNLM"/>
    </source>
</evidence>
<evidence type="ECO:0000256" key="1">
    <source>
        <dbReference type="ARBA" id="ARBA00004442"/>
    </source>
</evidence>
<evidence type="ECO:0000256" key="7">
    <source>
        <dbReference type="ARBA" id="ARBA00023237"/>
    </source>
</evidence>
<organism evidence="10 11">
    <name type="scientific">Gemmatimonas phototrophica</name>
    <dbReference type="NCBI Taxonomy" id="1379270"/>
    <lineage>
        <taxon>Bacteria</taxon>
        <taxon>Pseudomonadati</taxon>
        <taxon>Gemmatimonadota</taxon>
        <taxon>Gemmatimonadia</taxon>
        <taxon>Gemmatimonadales</taxon>
        <taxon>Gemmatimonadaceae</taxon>
        <taxon>Gemmatimonas</taxon>
    </lineage>
</organism>
<feature type="chain" id="PRO_5007506620" description="Transporter" evidence="9">
    <location>
        <begin position="21"/>
        <end position="492"/>
    </location>
</feature>
<protein>
    <recommendedName>
        <fullName evidence="12">Transporter</fullName>
    </recommendedName>
</protein>
<dbReference type="Proteomes" id="UP000076404">
    <property type="component" value="Chromosome"/>
</dbReference>
<dbReference type="eggNOG" id="COG1538">
    <property type="taxonomic scope" value="Bacteria"/>
</dbReference>
<dbReference type="GO" id="GO:0015562">
    <property type="term" value="F:efflux transmembrane transporter activity"/>
    <property type="evidence" value="ECO:0007669"/>
    <property type="project" value="InterPro"/>
</dbReference>
<dbReference type="SUPFAM" id="SSF56954">
    <property type="entry name" value="Outer membrane efflux proteins (OEP)"/>
    <property type="match status" value="1"/>
</dbReference>
<keyword evidence="7" id="KW-0998">Cell outer membrane</keyword>
<keyword evidence="5" id="KW-0812">Transmembrane</keyword>
<sequence>MLALAIAATAGAAAPSVAVAQTPSAAQGNVLTLTDALALARRNNPTLANSVNARRNAAANVRAANGAFLPSVNSSFGGGYREGRQTFFQGQGFGSTNDQLSTDASASANLNLSLGALNDRRAVKAEQEATESDIASAEVTVRNNVVNQYLAALQAQASANLQDTLLTTTDAQLQLARARLQVGSGTQLDVQRAEVAHGQQRVASLRARNTVQVELVRLFQQIGVAYVPGTILDANLPAPPALELQSVLDMAKRANPNLGALKMREESARRQVSSAKSGYYPSLSLQAGVSAFTNRFTNTGQLIDQAQASTLSSRNACIRSEEVRARLQLANNLAQCEGIAFTPAAEQAIRNSQGKYPFDFTRNPYSVSASLSLPLFNGFRREQQIEQAQVQRRNAENNTRGQELRVTADVTAAHLQLNTAQQAVEIQEQNVRTARTALSLAQERYRVGAISIVDLVQARGDYERAETDRITAIYDVQRAFAALENAVGRPLR</sequence>
<dbReference type="InterPro" id="IPR003423">
    <property type="entry name" value="OMP_efflux"/>
</dbReference>
<dbReference type="InterPro" id="IPR051906">
    <property type="entry name" value="TolC-like"/>
</dbReference>
<keyword evidence="3" id="KW-0813">Transport</keyword>
<dbReference type="GO" id="GO:0015288">
    <property type="term" value="F:porin activity"/>
    <property type="evidence" value="ECO:0007669"/>
    <property type="project" value="TreeGrafter"/>
</dbReference>
<comment type="subcellular location">
    <subcellularLocation>
        <location evidence="1">Cell outer membrane</location>
    </subcellularLocation>
</comment>
<dbReference type="GO" id="GO:0009279">
    <property type="term" value="C:cell outer membrane"/>
    <property type="evidence" value="ECO:0007669"/>
    <property type="project" value="UniProtKB-SubCell"/>
</dbReference>
<name>A0A143BHT7_9BACT</name>
<dbReference type="PANTHER" id="PTHR30026">
    <property type="entry name" value="OUTER MEMBRANE PROTEIN TOLC"/>
    <property type="match status" value="1"/>
</dbReference>
<evidence type="ECO:0000256" key="4">
    <source>
        <dbReference type="ARBA" id="ARBA00022452"/>
    </source>
</evidence>
<keyword evidence="6" id="KW-0472">Membrane</keyword>
<evidence type="ECO:0000256" key="6">
    <source>
        <dbReference type="ARBA" id="ARBA00023136"/>
    </source>
</evidence>